<dbReference type="EMBL" id="JAAEEH010000060">
    <property type="protein sequence ID" value="NDL68775.1"/>
    <property type="molecule type" value="Genomic_DNA"/>
</dbReference>
<reference evidence="2 3" key="1">
    <citation type="submission" date="2020-01" db="EMBL/GenBank/DDBJ databases">
        <title>Anaeroalcalibacter tamaniensis gen. nov., sp. nov., moderately halophilic strictly anaerobic fermenter bacterium from mud volcano of Taman peninsula.</title>
        <authorList>
            <person name="Frolova A."/>
            <person name="Merkel A.Y."/>
            <person name="Slobodkin A.I."/>
        </authorList>
    </citation>
    <scope>NUCLEOTIDE SEQUENCE [LARGE SCALE GENOMIC DNA]</scope>
    <source>
        <strain evidence="2 3">F-3ap</strain>
    </source>
</reference>
<evidence type="ECO:0008006" key="4">
    <source>
        <dbReference type="Google" id="ProtNLM"/>
    </source>
</evidence>
<dbReference type="Pfam" id="PF04525">
    <property type="entry name" value="LOR"/>
    <property type="match status" value="1"/>
</dbReference>
<dbReference type="InterPro" id="IPR038595">
    <property type="entry name" value="LOR_sf"/>
</dbReference>
<dbReference type="InterPro" id="IPR025659">
    <property type="entry name" value="Tubby-like_C"/>
</dbReference>
<comment type="similarity">
    <text evidence="1">Belongs to the LOR family.</text>
</comment>
<evidence type="ECO:0000313" key="3">
    <source>
        <dbReference type="Proteomes" id="UP000461585"/>
    </source>
</evidence>
<comment type="caution">
    <text evidence="2">The sequence shown here is derived from an EMBL/GenBank/DDBJ whole genome shotgun (WGS) entry which is preliminary data.</text>
</comment>
<organism evidence="2 3">
    <name type="scientific">Anaerotalea alkaliphila</name>
    <dbReference type="NCBI Taxonomy" id="2662126"/>
    <lineage>
        <taxon>Bacteria</taxon>
        <taxon>Bacillati</taxon>
        <taxon>Bacillota</taxon>
        <taxon>Clostridia</taxon>
        <taxon>Eubacteriales</taxon>
        <taxon>Anaerotalea</taxon>
    </lineage>
</organism>
<dbReference type="SUPFAM" id="SSF54518">
    <property type="entry name" value="Tubby C-terminal domain-like"/>
    <property type="match status" value="1"/>
</dbReference>
<name>A0A7X5HY54_9FIRM</name>
<evidence type="ECO:0000256" key="1">
    <source>
        <dbReference type="ARBA" id="ARBA00005437"/>
    </source>
</evidence>
<protein>
    <recommendedName>
        <fullName evidence="4">LURP-one-related family protein</fullName>
    </recommendedName>
</protein>
<dbReference type="RefSeq" id="WP_162371494.1">
    <property type="nucleotide sequence ID" value="NZ_JAAEEH010000060.1"/>
</dbReference>
<dbReference type="AlphaFoldDB" id="A0A7X5HY54"/>
<dbReference type="Gene3D" id="2.40.160.200">
    <property type="entry name" value="LURP1-related"/>
    <property type="match status" value="1"/>
</dbReference>
<evidence type="ECO:0000313" key="2">
    <source>
        <dbReference type="EMBL" id="NDL68775.1"/>
    </source>
</evidence>
<accession>A0A7X5HY54</accession>
<keyword evidence="3" id="KW-1185">Reference proteome</keyword>
<sequence>MKLYIRQKIFALGDKYDVSDEFQNPVYQVHSELLTIGAKIHLEYPAGRELYYIRQRVTLFLGRYEIHRNGEMCATIQQELAFFKPRLTMESSWGDFEITGNVFSMDFEIRKEGVLVGSVHKQWMAWSDTYELYVPEGQDGAFFAAVVIAIDHCIHNGNKR</sequence>
<dbReference type="Proteomes" id="UP000461585">
    <property type="component" value="Unassembled WGS sequence"/>
</dbReference>
<proteinExistence type="inferred from homology"/>
<gene>
    <name evidence="2" type="ORF">GXN74_13615</name>
</gene>
<dbReference type="InterPro" id="IPR007612">
    <property type="entry name" value="LOR"/>
</dbReference>